<proteinExistence type="predicted"/>
<keyword evidence="4" id="KW-1185">Reference proteome</keyword>
<keyword evidence="1" id="KW-0067">ATP-binding</keyword>
<feature type="domain" description="ATP-grasp" evidence="2">
    <location>
        <begin position="120"/>
        <end position="310"/>
    </location>
</feature>
<dbReference type="RefSeq" id="WP_109761778.1">
    <property type="nucleotide sequence ID" value="NZ_QGGU01000002.1"/>
</dbReference>
<dbReference type="Proteomes" id="UP000245790">
    <property type="component" value="Unassembled WGS sequence"/>
</dbReference>
<dbReference type="InterPro" id="IPR011761">
    <property type="entry name" value="ATP-grasp"/>
</dbReference>
<dbReference type="Gene3D" id="3.30.470.20">
    <property type="entry name" value="ATP-grasp fold, B domain"/>
    <property type="match status" value="1"/>
</dbReference>
<gene>
    <name evidence="3" type="ORF">C8D97_10295</name>
</gene>
<accession>A0A316GG70</accession>
<dbReference type="OrthoDB" id="5372487at2"/>
<reference evidence="3 4" key="1">
    <citation type="submission" date="2018-05" db="EMBL/GenBank/DDBJ databases">
        <title>Genomic Encyclopedia of Type Strains, Phase IV (KMG-IV): sequencing the most valuable type-strain genomes for metagenomic binning, comparative biology and taxonomic classification.</title>
        <authorList>
            <person name="Goeker M."/>
        </authorList>
    </citation>
    <scope>NUCLEOTIDE SEQUENCE [LARGE SCALE GENOMIC DNA]</scope>
    <source>
        <strain evidence="3 4">DSM 25350</strain>
    </source>
</reference>
<dbReference type="SUPFAM" id="SSF56059">
    <property type="entry name" value="Glutathione synthetase ATP-binding domain-like"/>
    <property type="match status" value="1"/>
</dbReference>
<protein>
    <recommendedName>
        <fullName evidence="2">ATP-grasp domain-containing protein</fullName>
    </recommendedName>
</protein>
<dbReference type="AlphaFoldDB" id="A0A316GG70"/>
<dbReference type="GO" id="GO:0005524">
    <property type="term" value="F:ATP binding"/>
    <property type="evidence" value="ECO:0007669"/>
    <property type="project" value="UniProtKB-UniRule"/>
</dbReference>
<dbReference type="GO" id="GO:0046872">
    <property type="term" value="F:metal ion binding"/>
    <property type="evidence" value="ECO:0007669"/>
    <property type="project" value="InterPro"/>
</dbReference>
<dbReference type="Pfam" id="PF15632">
    <property type="entry name" value="ATPgrasp_Ter"/>
    <property type="match status" value="1"/>
</dbReference>
<dbReference type="PROSITE" id="PS50975">
    <property type="entry name" value="ATP_GRASP"/>
    <property type="match status" value="1"/>
</dbReference>
<name>A0A316GG70_9GAMM</name>
<comment type="caution">
    <text evidence="3">The sequence shown here is derived from an EMBL/GenBank/DDBJ whole genome shotgun (WGS) entry which is preliminary data.</text>
</comment>
<dbReference type="EMBL" id="QGGU01000002">
    <property type="protein sequence ID" value="PWK53707.1"/>
    <property type="molecule type" value="Genomic_DNA"/>
</dbReference>
<evidence type="ECO:0000313" key="4">
    <source>
        <dbReference type="Proteomes" id="UP000245790"/>
    </source>
</evidence>
<keyword evidence="1" id="KW-0547">Nucleotide-binding</keyword>
<organism evidence="3 4">
    <name type="scientific">Pleionea mediterranea</name>
    <dbReference type="NCBI Taxonomy" id="523701"/>
    <lineage>
        <taxon>Bacteria</taxon>
        <taxon>Pseudomonadati</taxon>
        <taxon>Pseudomonadota</taxon>
        <taxon>Gammaproteobacteria</taxon>
        <taxon>Oceanospirillales</taxon>
        <taxon>Pleioneaceae</taxon>
        <taxon>Pleionea</taxon>
    </lineage>
</organism>
<sequence length="391" mass="44768">MATTILVLDGEQRSALAVTRSLGSDPEVVVHVASKLSESISGASKYCSLSLQCPDEKTEPNKFLDWINNNTQDSQYDYVFPCTETTSQLLVMSLKNLPKVNIPFAPYNTVMQLANKSQLMSLAGELDIKIPNTSYYASRQEVDFALVENYPIVVKPSLSQIWTGTEWITTKVHIARSQQELEDILLRYDYFESYSFMLQEFIEGHGEGYFCLFDRGQLTAQFCHQRLREKPPQGGVSVLCQSREINQQLQTISEKLLTHVNWHGVAMVEFRVDNQQNAYLMEVNTRFWGSLQLAIDSGVDFPWLLLQVSENKTVNATDEYRVGQKMRWLLGDLDSLYLTFRDAELSFVQKLKVAFIFLLPDFLNTRHQVARLGDLKPGLIELKQYLQAFNR</sequence>
<evidence type="ECO:0000313" key="3">
    <source>
        <dbReference type="EMBL" id="PWK53707.1"/>
    </source>
</evidence>
<evidence type="ECO:0000256" key="1">
    <source>
        <dbReference type="PROSITE-ProRule" id="PRU00409"/>
    </source>
</evidence>
<evidence type="ECO:0000259" key="2">
    <source>
        <dbReference type="PROSITE" id="PS50975"/>
    </source>
</evidence>